<dbReference type="InterPro" id="IPR035647">
    <property type="entry name" value="EFG_III/V"/>
</dbReference>
<dbReference type="InterPro" id="IPR053905">
    <property type="entry name" value="EF-G-like_DII"/>
</dbReference>
<dbReference type="SMART" id="SM00889">
    <property type="entry name" value="EFG_IV"/>
    <property type="match status" value="1"/>
</dbReference>
<comment type="function">
    <text evidence="1">Abolishes the inhibitory effect of tetracyclin on protein synthesis by a non-covalent modification of the ribosomes.</text>
</comment>
<dbReference type="OrthoDB" id="9801591at2"/>
<dbReference type="PANTHER" id="PTHR43261:SF1">
    <property type="entry name" value="RIBOSOME-RELEASING FACTOR 2, MITOCHONDRIAL"/>
    <property type="match status" value="1"/>
</dbReference>
<evidence type="ECO:0000256" key="3">
    <source>
        <dbReference type="ARBA" id="ARBA00022917"/>
    </source>
</evidence>
<dbReference type="PROSITE" id="PS51722">
    <property type="entry name" value="G_TR_2"/>
    <property type="match status" value="1"/>
</dbReference>
<evidence type="ECO:0000256" key="4">
    <source>
        <dbReference type="ARBA" id="ARBA00023134"/>
    </source>
</evidence>
<dbReference type="SUPFAM" id="SSF50447">
    <property type="entry name" value="Translation proteins"/>
    <property type="match status" value="1"/>
</dbReference>
<dbReference type="GO" id="GO:0003924">
    <property type="term" value="F:GTPase activity"/>
    <property type="evidence" value="ECO:0007669"/>
    <property type="project" value="InterPro"/>
</dbReference>
<organism evidence="7 8">
    <name type="scientific">Paenibacillus aquistagni</name>
    <dbReference type="NCBI Taxonomy" id="1852522"/>
    <lineage>
        <taxon>Bacteria</taxon>
        <taxon>Bacillati</taxon>
        <taxon>Bacillota</taxon>
        <taxon>Bacilli</taxon>
        <taxon>Bacillales</taxon>
        <taxon>Paenibacillaceae</taxon>
        <taxon>Paenibacillus</taxon>
    </lineage>
</organism>
<evidence type="ECO:0000256" key="1">
    <source>
        <dbReference type="ARBA" id="ARBA00003987"/>
    </source>
</evidence>
<reference evidence="7 8" key="1">
    <citation type="submission" date="2017-04" db="EMBL/GenBank/DDBJ databases">
        <authorList>
            <person name="Afonso C.L."/>
            <person name="Miller P.J."/>
            <person name="Scott M.A."/>
            <person name="Spackman E."/>
            <person name="Goraichik I."/>
            <person name="Dimitrov K.M."/>
            <person name="Suarez D.L."/>
            <person name="Swayne D.E."/>
        </authorList>
    </citation>
    <scope>NUCLEOTIDE SEQUENCE [LARGE SCALE GENOMIC DNA]</scope>
    <source>
        <strain evidence="7 8">11</strain>
    </source>
</reference>
<dbReference type="Gene3D" id="3.30.230.10">
    <property type="match status" value="1"/>
</dbReference>
<dbReference type="STRING" id="1852522.SAMN06295960_0495"/>
<dbReference type="SUPFAM" id="SSF54211">
    <property type="entry name" value="Ribosomal protein S5 domain 2-like"/>
    <property type="match status" value="1"/>
</dbReference>
<dbReference type="InterPro" id="IPR035650">
    <property type="entry name" value="Tet_C"/>
</dbReference>
<keyword evidence="8" id="KW-1185">Reference proteome</keyword>
<dbReference type="InterPro" id="IPR020568">
    <property type="entry name" value="Ribosomal_Su5_D2-typ_SF"/>
</dbReference>
<dbReference type="InterPro" id="IPR000640">
    <property type="entry name" value="EFG_V-like"/>
</dbReference>
<dbReference type="InterPro" id="IPR014721">
    <property type="entry name" value="Ribsml_uS5_D2-typ_fold_subgr"/>
</dbReference>
<dbReference type="SUPFAM" id="SSF54980">
    <property type="entry name" value="EF-G C-terminal domain-like"/>
    <property type="match status" value="2"/>
</dbReference>
<dbReference type="Gene3D" id="3.30.70.870">
    <property type="entry name" value="Elongation Factor G (Translational Gtpase), domain 3"/>
    <property type="match status" value="1"/>
</dbReference>
<evidence type="ECO:0000313" key="7">
    <source>
        <dbReference type="EMBL" id="SMG14644.1"/>
    </source>
</evidence>
<dbReference type="InterPro" id="IPR005225">
    <property type="entry name" value="Small_GTP-bd"/>
</dbReference>
<evidence type="ECO:0000259" key="6">
    <source>
        <dbReference type="PROSITE" id="PS51722"/>
    </source>
</evidence>
<proteinExistence type="predicted"/>
<dbReference type="GO" id="GO:0005525">
    <property type="term" value="F:GTP binding"/>
    <property type="evidence" value="ECO:0007669"/>
    <property type="project" value="UniProtKB-KW"/>
</dbReference>
<dbReference type="PRINTS" id="PR01037">
    <property type="entry name" value="TCRTETOQM"/>
</dbReference>
<keyword evidence="4" id="KW-0342">GTP-binding</keyword>
<evidence type="ECO:0000313" key="8">
    <source>
        <dbReference type="Proteomes" id="UP000193834"/>
    </source>
</evidence>
<dbReference type="GO" id="GO:0046677">
    <property type="term" value="P:response to antibiotic"/>
    <property type="evidence" value="ECO:0007669"/>
    <property type="project" value="UniProtKB-KW"/>
</dbReference>
<evidence type="ECO:0000256" key="5">
    <source>
        <dbReference type="ARBA" id="ARBA00023251"/>
    </source>
</evidence>
<protein>
    <submittedName>
        <fullName evidence="7">Small GTP-binding protein domain-containing protein</fullName>
    </submittedName>
</protein>
<dbReference type="GO" id="GO:0032790">
    <property type="term" value="P:ribosome disassembly"/>
    <property type="evidence" value="ECO:0007669"/>
    <property type="project" value="TreeGrafter"/>
</dbReference>
<dbReference type="Gene3D" id="3.40.50.300">
    <property type="entry name" value="P-loop containing nucleotide triphosphate hydrolases"/>
    <property type="match status" value="1"/>
</dbReference>
<dbReference type="InterPro" id="IPR027417">
    <property type="entry name" value="P-loop_NTPase"/>
</dbReference>
<dbReference type="Gene3D" id="3.30.70.240">
    <property type="match status" value="1"/>
</dbReference>
<dbReference type="InterPro" id="IPR000795">
    <property type="entry name" value="T_Tr_GTP-bd_dom"/>
</dbReference>
<dbReference type="EMBL" id="FXAZ01000001">
    <property type="protein sequence ID" value="SMG14644.1"/>
    <property type="molecule type" value="Genomic_DNA"/>
</dbReference>
<dbReference type="InterPro" id="IPR005517">
    <property type="entry name" value="Transl_elong_EFG/EF2_IV"/>
</dbReference>
<dbReference type="Pfam" id="PF22042">
    <property type="entry name" value="EF-G_D2"/>
    <property type="match status" value="1"/>
</dbReference>
<dbReference type="Pfam" id="PF00679">
    <property type="entry name" value="EFG_C"/>
    <property type="match status" value="1"/>
</dbReference>
<dbReference type="Pfam" id="PF00009">
    <property type="entry name" value="GTP_EFTU"/>
    <property type="match status" value="1"/>
</dbReference>
<keyword evidence="2" id="KW-0547">Nucleotide-binding</keyword>
<dbReference type="AlphaFoldDB" id="A0A1X7IJR3"/>
<keyword evidence="5" id="KW-0046">Antibiotic resistance</keyword>
<sequence>MIKTIGLFAHVDAGKTTFAEQLLYLTRAIAEPGRVDHRSAFLDSHEIEQERGITVFADQATFAYKDHIYHLIDTPGHVDFSPEMERTIQVMDAAIIIVSAVEGVEGHTETVWQLLKKQHVPVFFFINKTDRTGANLDEVVAQIRSLFTTDLFLLPATQVAEEWSTEQIEFVAERDSLLLEAYLERGIDEFRWRQALSMMVMERSVFPLGSGSALHHHGIEPFFAMLDGLVMTSYDPTEPFAAQVYKIRYDAAGTRMTFLKVRSGSLQVRGTISYKHNDNEYTEKVTQIRSINGKQLKQVERAAAGELCAVAGLTMAACGQGGGALSSQTAVELIPALKSKVILEPSVHPKDALKVFRMLDDEDPSLSVSWEERTQDIHLHVMGVIQLEVLERIVLERFQLKIRFGEPQILYKETIGDAVAGCGHFEPLKHYAEVHLRIEPGPRDSGIVFLNACHPDVLPVNYQHLVEQHIHEREHHGLLTGSPLTDLHITLLKGRAHNKHTHGGDFREATFRAIRQGLEQAENILLEPIYDYKIRVALDHMGRVLSDIQQAHGSFQPPEIEGDKVTVTGRVPVATFMNYSVELASFTQGKGRLSLMLGGYEPCHQSEQVIEAIGYQKQADPEYTSSSIFCAKGQGYEVPWEEAAGHMHV</sequence>
<dbReference type="Pfam" id="PF03764">
    <property type="entry name" value="EFG_IV"/>
    <property type="match status" value="1"/>
</dbReference>
<name>A0A1X7IJR3_9BACL</name>
<gene>
    <name evidence="7" type="ORF">SAMN06295960_0495</name>
</gene>
<feature type="domain" description="Tr-type G" evidence="6">
    <location>
        <begin position="1"/>
        <end position="237"/>
    </location>
</feature>
<dbReference type="NCBIfam" id="TIGR00231">
    <property type="entry name" value="small_GTP"/>
    <property type="match status" value="1"/>
</dbReference>
<keyword evidence="3" id="KW-0648">Protein biosynthesis</keyword>
<dbReference type="Proteomes" id="UP000193834">
    <property type="component" value="Unassembled WGS sequence"/>
</dbReference>
<accession>A0A1X7IJR3</accession>
<dbReference type="RefSeq" id="WP_085492754.1">
    <property type="nucleotide sequence ID" value="NZ_FXAZ01000001.1"/>
</dbReference>
<dbReference type="InterPro" id="IPR009000">
    <property type="entry name" value="Transl_B-barrel_sf"/>
</dbReference>
<dbReference type="PANTHER" id="PTHR43261">
    <property type="entry name" value="TRANSLATION ELONGATION FACTOR G-RELATED"/>
    <property type="match status" value="1"/>
</dbReference>
<evidence type="ECO:0000256" key="2">
    <source>
        <dbReference type="ARBA" id="ARBA00022741"/>
    </source>
</evidence>
<dbReference type="SUPFAM" id="SSF52540">
    <property type="entry name" value="P-loop containing nucleoside triphosphate hydrolases"/>
    <property type="match status" value="1"/>
</dbReference>
<dbReference type="PRINTS" id="PR00315">
    <property type="entry name" value="ELONGATNFCT"/>
</dbReference>
<dbReference type="GO" id="GO:0006412">
    <property type="term" value="P:translation"/>
    <property type="evidence" value="ECO:0007669"/>
    <property type="project" value="UniProtKB-KW"/>
</dbReference>
<dbReference type="SMART" id="SM00838">
    <property type="entry name" value="EFG_C"/>
    <property type="match status" value="1"/>
</dbReference>
<dbReference type="Gene3D" id="2.40.30.10">
    <property type="entry name" value="Translation factors"/>
    <property type="match status" value="1"/>
</dbReference>
<dbReference type="CDD" id="cd03711">
    <property type="entry name" value="Tet_C"/>
    <property type="match status" value="1"/>
</dbReference>